<evidence type="ECO:0000313" key="1">
    <source>
        <dbReference type="EMBL" id="GAA4237622.1"/>
    </source>
</evidence>
<protein>
    <submittedName>
        <fullName evidence="1">Uncharacterized protein</fullName>
    </submittedName>
</protein>
<organism evidence="1 2">
    <name type="scientific">Actinomadura meridiana</name>
    <dbReference type="NCBI Taxonomy" id="559626"/>
    <lineage>
        <taxon>Bacteria</taxon>
        <taxon>Bacillati</taxon>
        <taxon>Actinomycetota</taxon>
        <taxon>Actinomycetes</taxon>
        <taxon>Streptosporangiales</taxon>
        <taxon>Thermomonosporaceae</taxon>
        <taxon>Actinomadura</taxon>
    </lineage>
</organism>
<dbReference type="Proteomes" id="UP001501710">
    <property type="component" value="Unassembled WGS sequence"/>
</dbReference>
<evidence type="ECO:0000313" key="2">
    <source>
        <dbReference type="Proteomes" id="UP001501710"/>
    </source>
</evidence>
<reference evidence="2" key="1">
    <citation type="journal article" date="2019" name="Int. J. Syst. Evol. Microbiol.">
        <title>The Global Catalogue of Microorganisms (GCM) 10K type strain sequencing project: providing services to taxonomists for standard genome sequencing and annotation.</title>
        <authorList>
            <consortium name="The Broad Institute Genomics Platform"/>
            <consortium name="The Broad Institute Genome Sequencing Center for Infectious Disease"/>
            <person name="Wu L."/>
            <person name="Ma J."/>
        </authorList>
    </citation>
    <scope>NUCLEOTIDE SEQUENCE [LARGE SCALE GENOMIC DNA]</scope>
    <source>
        <strain evidence="2">JCM 17440</strain>
    </source>
</reference>
<comment type="caution">
    <text evidence="1">The sequence shown here is derived from an EMBL/GenBank/DDBJ whole genome shotgun (WGS) entry which is preliminary data.</text>
</comment>
<sequence length="70" mass="7651">MTLLPAPTMKEVTNVSMILTFPGGVRVWSERAGEVVQEYGDECLRVLGGRFVPRRRPGDPLLRAEGPLGA</sequence>
<proteinExistence type="predicted"/>
<dbReference type="EMBL" id="BAABAS010000018">
    <property type="protein sequence ID" value="GAA4237622.1"/>
    <property type="molecule type" value="Genomic_DNA"/>
</dbReference>
<keyword evidence="2" id="KW-1185">Reference proteome</keyword>
<gene>
    <name evidence="1" type="ORF">GCM10022254_50210</name>
</gene>
<name>A0ABP8CCJ4_9ACTN</name>
<accession>A0ABP8CCJ4</accession>